<evidence type="ECO:0000313" key="7">
    <source>
        <dbReference type="EMBL" id="MBO8433991.1"/>
    </source>
</evidence>
<protein>
    <submittedName>
        <fullName evidence="7">PASTA domain-containing protein</fullName>
    </submittedName>
</protein>
<dbReference type="Pfam" id="PF03717">
    <property type="entry name" value="PBP_dimer"/>
    <property type="match status" value="1"/>
</dbReference>
<feature type="transmembrane region" description="Helical" evidence="5">
    <location>
        <begin position="12"/>
        <end position="32"/>
    </location>
</feature>
<feature type="domain" description="PASTA" evidence="6">
    <location>
        <begin position="690"/>
        <end position="752"/>
    </location>
</feature>
<feature type="region of interest" description="Disordered" evidence="4">
    <location>
        <begin position="749"/>
        <end position="777"/>
    </location>
</feature>
<evidence type="ECO:0000256" key="5">
    <source>
        <dbReference type="SAM" id="Phobius"/>
    </source>
</evidence>
<keyword evidence="5" id="KW-1133">Transmembrane helix</keyword>
<dbReference type="Gene3D" id="3.30.10.20">
    <property type="match status" value="2"/>
</dbReference>
<keyword evidence="5" id="KW-0812">Transmembrane</keyword>
<dbReference type="SUPFAM" id="SSF56601">
    <property type="entry name" value="beta-lactamase/transpeptidase-like"/>
    <property type="match status" value="1"/>
</dbReference>
<comment type="subcellular location">
    <subcellularLocation>
        <location evidence="1">Membrane</location>
    </subcellularLocation>
</comment>
<dbReference type="AlphaFoldDB" id="A0A9D9DUP8"/>
<evidence type="ECO:0000313" key="8">
    <source>
        <dbReference type="Proteomes" id="UP000823611"/>
    </source>
</evidence>
<dbReference type="GO" id="GO:0008658">
    <property type="term" value="F:penicillin binding"/>
    <property type="evidence" value="ECO:0007669"/>
    <property type="project" value="InterPro"/>
</dbReference>
<dbReference type="SUPFAM" id="SSF56519">
    <property type="entry name" value="Penicillin binding protein dimerisation domain"/>
    <property type="match status" value="1"/>
</dbReference>
<dbReference type="PANTHER" id="PTHR30627">
    <property type="entry name" value="PEPTIDOGLYCAN D,D-TRANSPEPTIDASE"/>
    <property type="match status" value="1"/>
</dbReference>
<dbReference type="SUPFAM" id="SSF54184">
    <property type="entry name" value="Penicillin-binding protein 2x (pbp-2x), c-terminal domain"/>
    <property type="match status" value="2"/>
</dbReference>
<name>A0A9D9DUP8_9FIRM</name>
<evidence type="ECO:0000256" key="4">
    <source>
        <dbReference type="SAM" id="MobiDB-lite"/>
    </source>
</evidence>
<dbReference type="InterPro" id="IPR036138">
    <property type="entry name" value="PBP_dimer_sf"/>
</dbReference>
<evidence type="ECO:0000256" key="2">
    <source>
        <dbReference type="ARBA" id="ARBA00007171"/>
    </source>
</evidence>
<dbReference type="SMART" id="SM00740">
    <property type="entry name" value="PASTA"/>
    <property type="match status" value="2"/>
</dbReference>
<organism evidence="7 8">
    <name type="scientific">Candidatus Fimicola merdigallinarum</name>
    <dbReference type="NCBI Taxonomy" id="2840819"/>
    <lineage>
        <taxon>Bacteria</taxon>
        <taxon>Bacillati</taxon>
        <taxon>Bacillota</taxon>
        <taxon>Clostridia</taxon>
        <taxon>Lachnospirales</taxon>
        <taxon>Lachnospiraceae</taxon>
        <taxon>Lachnospiraceae incertae sedis</taxon>
        <taxon>Candidatus Fimicola</taxon>
    </lineage>
</organism>
<dbReference type="Pfam" id="PF00905">
    <property type="entry name" value="Transpeptidase"/>
    <property type="match status" value="1"/>
</dbReference>
<reference evidence="7" key="1">
    <citation type="submission" date="2020-10" db="EMBL/GenBank/DDBJ databases">
        <authorList>
            <person name="Gilroy R."/>
        </authorList>
    </citation>
    <scope>NUCLEOTIDE SEQUENCE</scope>
    <source>
        <strain evidence="7">F6-4510</strain>
    </source>
</reference>
<comment type="similarity">
    <text evidence="2">Belongs to the transpeptidase family.</text>
</comment>
<feature type="domain" description="PASTA" evidence="6">
    <location>
        <begin position="626"/>
        <end position="686"/>
    </location>
</feature>
<dbReference type="InterPro" id="IPR005311">
    <property type="entry name" value="PBP_dimer"/>
</dbReference>
<dbReference type="EMBL" id="JADIMX010000031">
    <property type="protein sequence ID" value="MBO8433991.1"/>
    <property type="molecule type" value="Genomic_DNA"/>
</dbReference>
<evidence type="ECO:0000259" key="6">
    <source>
        <dbReference type="PROSITE" id="PS51178"/>
    </source>
</evidence>
<dbReference type="InterPro" id="IPR050515">
    <property type="entry name" value="Beta-lactam/transpept"/>
</dbReference>
<proteinExistence type="inferred from homology"/>
<dbReference type="PANTHER" id="PTHR30627:SF1">
    <property type="entry name" value="PEPTIDOGLYCAN D,D-TRANSPEPTIDASE FTSI"/>
    <property type="match status" value="1"/>
</dbReference>
<feature type="compositionally biased region" description="Basic and acidic residues" evidence="4">
    <location>
        <begin position="750"/>
        <end position="777"/>
    </location>
</feature>
<comment type="caution">
    <text evidence="7">The sequence shown here is derived from an EMBL/GenBank/DDBJ whole genome shotgun (WGS) entry which is preliminary data.</text>
</comment>
<dbReference type="PROSITE" id="PS51178">
    <property type="entry name" value="PASTA"/>
    <property type="match status" value="2"/>
</dbReference>
<dbReference type="CDD" id="cd06577">
    <property type="entry name" value="PASTA_pknB"/>
    <property type="match status" value="1"/>
</dbReference>
<evidence type="ECO:0000256" key="1">
    <source>
        <dbReference type="ARBA" id="ARBA00004370"/>
    </source>
</evidence>
<dbReference type="CDD" id="cd06576">
    <property type="entry name" value="PASTA_Pbp2x-like_1"/>
    <property type="match status" value="1"/>
</dbReference>
<accession>A0A9D9DUP8</accession>
<sequence>MSKVKRRINVKIRFIMLCFVCFFLVLAGRVYYFKTVKGAEYEQEAISKQITRISDSTIPPNRGAIVDRNKQPLAVSTTVYNVAVDPVAMKELDDAYKDKVNKGISDAKNTKEDVISALNEIIGVEKETLYDIFSVDESGKLKYDGVRFKYIKKGISREEKEKLEEMGIGLRTAVVYEKDTKRNYVLKTIASNVVGFIRGDTKWGLESEYDIELSGVAGRSFISYDSDVSAVRNDILPEDGSTIVTTIDYTIQQYAEEIARKAMQDHNPENVSVMAMNPNTGEIYAMAQGLTFDGNNPSEPLELSFDTSFISKWENMTDEEKYEYLNSSWNNFNVSSGFEPGSIFKPMVVAACLEEGVVTPDTTFNCTGSRSVGGWDIPCHEHNGHGIIDIEGALAQSCNVAMMDMVSALGAEKFYKYQKDFGIGELTHIDLPGEVSLSNMMYDVDKIGPTELATMSFGQSFTTTPIQVLNAFSAVINGGKVMRPYVVSQIIDNDGNIIEEIQPEIVRRVISKETSDIVRKDMESTLTVGTGKKARIEGYAIGGKTGTAQQGKRSDYIHTVSFISYYPVDNPEIISMVVIHKPEQYIDGVTSPAPYMKEFMEDIIKYKAYEPDYPVDESASSTQNDTNATVTVEDYTGKSAYETVNILDSLGLTYEIVGSGDTIVNQAPHSGATVNKGSKILLYVTKGEGDEDTIQVPDVLGKTYSEASEIIKQSGFTVTYEGKTENMIVSDQEPKSGVFAVKGSNISLTLEEKKDEEKQEKQDNTEDKKEENKENSE</sequence>
<dbReference type="InterPro" id="IPR012338">
    <property type="entry name" value="Beta-lactam/transpept-like"/>
</dbReference>
<dbReference type="InterPro" id="IPR005543">
    <property type="entry name" value="PASTA_dom"/>
</dbReference>
<keyword evidence="3 5" id="KW-0472">Membrane</keyword>
<reference evidence="7" key="2">
    <citation type="journal article" date="2021" name="PeerJ">
        <title>Extensive microbial diversity within the chicken gut microbiome revealed by metagenomics and culture.</title>
        <authorList>
            <person name="Gilroy R."/>
            <person name="Ravi A."/>
            <person name="Getino M."/>
            <person name="Pursley I."/>
            <person name="Horton D.L."/>
            <person name="Alikhan N.F."/>
            <person name="Baker D."/>
            <person name="Gharbi K."/>
            <person name="Hall N."/>
            <person name="Watson M."/>
            <person name="Adriaenssens E.M."/>
            <person name="Foster-Nyarko E."/>
            <person name="Jarju S."/>
            <person name="Secka A."/>
            <person name="Antonio M."/>
            <person name="Oren A."/>
            <person name="Chaudhuri R.R."/>
            <person name="La Ragione R."/>
            <person name="Hildebrand F."/>
            <person name="Pallen M.J."/>
        </authorList>
    </citation>
    <scope>NUCLEOTIDE SEQUENCE</scope>
    <source>
        <strain evidence="7">F6-4510</strain>
    </source>
</reference>
<dbReference type="Proteomes" id="UP000823611">
    <property type="component" value="Unassembled WGS sequence"/>
</dbReference>
<dbReference type="GO" id="GO:0071555">
    <property type="term" value="P:cell wall organization"/>
    <property type="evidence" value="ECO:0007669"/>
    <property type="project" value="TreeGrafter"/>
</dbReference>
<dbReference type="Gene3D" id="3.90.1310.10">
    <property type="entry name" value="Penicillin-binding protein 2a (Domain 2)"/>
    <property type="match status" value="1"/>
</dbReference>
<dbReference type="GO" id="GO:0005886">
    <property type="term" value="C:plasma membrane"/>
    <property type="evidence" value="ECO:0007669"/>
    <property type="project" value="TreeGrafter"/>
</dbReference>
<gene>
    <name evidence="7" type="ORF">IAC55_01545</name>
</gene>
<dbReference type="InterPro" id="IPR001460">
    <property type="entry name" value="PCN-bd_Tpept"/>
</dbReference>
<dbReference type="Pfam" id="PF03793">
    <property type="entry name" value="PASTA"/>
    <property type="match status" value="2"/>
</dbReference>
<dbReference type="Gene3D" id="3.40.710.10">
    <property type="entry name" value="DD-peptidase/beta-lactamase superfamily"/>
    <property type="match status" value="1"/>
</dbReference>
<evidence type="ECO:0000256" key="3">
    <source>
        <dbReference type="ARBA" id="ARBA00023136"/>
    </source>
</evidence>